<dbReference type="AlphaFoldDB" id="A0A285S154"/>
<dbReference type="Proteomes" id="UP000219636">
    <property type="component" value="Unassembled WGS sequence"/>
</dbReference>
<keyword evidence="1" id="KW-1133">Transmembrane helix</keyword>
<dbReference type="PANTHER" id="PTHR34351">
    <property type="entry name" value="SLR1927 PROTEIN-RELATED"/>
    <property type="match status" value="1"/>
</dbReference>
<organism evidence="3 4">
    <name type="scientific">Ureibacillus xyleni</name>
    <dbReference type="NCBI Taxonomy" id="614648"/>
    <lineage>
        <taxon>Bacteria</taxon>
        <taxon>Bacillati</taxon>
        <taxon>Bacillota</taxon>
        <taxon>Bacilli</taxon>
        <taxon>Bacillales</taxon>
        <taxon>Caryophanaceae</taxon>
        <taxon>Ureibacillus</taxon>
    </lineage>
</organism>
<protein>
    <recommendedName>
        <fullName evidence="2">DUF58 domain-containing protein</fullName>
    </recommendedName>
</protein>
<dbReference type="InterPro" id="IPR002881">
    <property type="entry name" value="DUF58"/>
</dbReference>
<evidence type="ECO:0000256" key="1">
    <source>
        <dbReference type="SAM" id="Phobius"/>
    </source>
</evidence>
<name>A0A285S154_9BACL</name>
<evidence type="ECO:0000259" key="2">
    <source>
        <dbReference type="Pfam" id="PF01882"/>
    </source>
</evidence>
<keyword evidence="1" id="KW-0812">Transmembrane</keyword>
<evidence type="ECO:0000313" key="3">
    <source>
        <dbReference type="EMBL" id="SOB98769.1"/>
    </source>
</evidence>
<dbReference type="Pfam" id="PF01882">
    <property type="entry name" value="DUF58"/>
    <property type="match status" value="1"/>
</dbReference>
<keyword evidence="1" id="KW-0472">Membrane</keyword>
<feature type="transmembrane region" description="Helical" evidence="1">
    <location>
        <begin position="36"/>
        <end position="58"/>
    </location>
</feature>
<keyword evidence="4" id="KW-1185">Reference proteome</keyword>
<gene>
    <name evidence="3" type="ORF">SAMN05880501_10293</name>
</gene>
<dbReference type="PANTHER" id="PTHR34351:SF2">
    <property type="entry name" value="DUF58 DOMAIN-CONTAINING PROTEIN"/>
    <property type="match status" value="1"/>
</dbReference>
<sequence>MNKIKRILGGGGRFIVLLLLIAITFSYAMFQGGFVSWFLFYTISPFLLYSLLLSFAPIQIGEVHCEIKPSKLHRGDSAQVKISFQNKSWFPFVFLTVKELDSTTGPSQIFFVGWKRKFEWTYELHDVERGAIQFKGLHLTVTDFFGWTIRNKVIQENKTVLVYPKLSEIKYKPLQLQFEHGSINAPFSMVKDTSIVTGVRDYQAGDKFSWIHWKSFAKNATLRTKEFEDRQTQEIMLVIDQSTDKNFDDVVDLVASIITSVVKNHGDISFLSSGEKRYYSPKIKTHSQLEKVMQHLATIRSDTKKAIDATLANEVGLIKTASLIIVTGEVTDGLKQFFSKSSSFTRGIICFEVTDQEKQVRTIANVKVMPISKGKFEQAFTEVVKP</sequence>
<proteinExistence type="predicted"/>
<evidence type="ECO:0000313" key="4">
    <source>
        <dbReference type="Proteomes" id="UP000219636"/>
    </source>
</evidence>
<feature type="domain" description="DUF58" evidence="2">
    <location>
        <begin position="199"/>
        <end position="357"/>
    </location>
</feature>
<reference evidence="4" key="1">
    <citation type="submission" date="2017-08" db="EMBL/GenBank/DDBJ databases">
        <authorList>
            <person name="Varghese N."/>
            <person name="Submissions S."/>
        </authorList>
    </citation>
    <scope>NUCLEOTIDE SEQUENCE [LARGE SCALE GENOMIC DNA]</scope>
    <source>
        <strain evidence="4">JC22</strain>
    </source>
</reference>
<dbReference type="OrthoDB" id="140416at2"/>
<dbReference type="EMBL" id="OBMQ01000002">
    <property type="protein sequence ID" value="SOB98769.1"/>
    <property type="molecule type" value="Genomic_DNA"/>
</dbReference>
<accession>A0A285S154</accession>
<feature type="transmembrane region" description="Helical" evidence="1">
    <location>
        <begin position="12"/>
        <end position="30"/>
    </location>
</feature>
<dbReference type="RefSeq" id="WP_097072458.1">
    <property type="nucleotide sequence ID" value="NZ_OBMQ01000002.1"/>
</dbReference>